<gene>
    <name evidence="9" type="primary">dnaQ</name>
    <name evidence="9" type="ORF">GCM10011482_03630</name>
</gene>
<dbReference type="CDD" id="cd17748">
    <property type="entry name" value="BRCT_DNA_ligase_like"/>
    <property type="match status" value="1"/>
</dbReference>
<keyword evidence="2" id="KW-0548">Nucleotidyltransferase</keyword>
<evidence type="ECO:0000256" key="6">
    <source>
        <dbReference type="ARBA" id="ARBA00022932"/>
    </source>
</evidence>
<protein>
    <recommendedName>
        <fullName evidence="7">DNA polymerase III polC-type</fullName>
    </recommendedName>
</protein>
<dbReference type="GO" id="GO:0003887">
    <property type="term" value="F:DNA-directed DNA polymerase activity"/>
    <property type="evidence" value="ECO:0007669"/>
    <property type="project" value="UniProtKB-KW"/>
</dbReference>
<dbReference type="RefSeq" id="WP_188366547.1">
    <property type="nucleotide sequence ID" value="NZ_BMDT01000001.1"/>
</dbReference>
<keyword evidence="10" id="KW-1185">Reference proteome</keyword>
<evidence type="ECO:0000313" key="10">
    <source>
        <dbReference type="Proteomes" id="UP000622610"/>
    </source>
</evidence>
<dbReference type="GO" id="GO:0045004">
    <property type="term" value="P:DNA replication proofreading"/>
    <property type="evidence" value="ECO:0007669"/>
    <property type="project" value="TreeGrafter"/>
</dbReference>
<evidence type="ECO:0000313" key="9">
    <source>
        <dbReference type="EMBL" id="GGI64709.1"/>
    </source>
</evidence>
<dbReference type="PANTHER" id="PTHR30231:SF41">
    <property type="entry name" value="DNA POLYMERASE III SUBUNIT EPSILON"/>
    <property type="match status" value="1"/>
</dbReference>
<dbReference type="SUPFAM" id="SSF52113">
    <property type="entry name" value="BRCT domain"/>
    <property type="match status" value="1"/>
</dbReference>
<dbReference type="Proteomes" id="UP000622610">
    <property type="component" value="Unassembled WGS sequence"/>
</dbReference>
<keyword evidence="5" id="KW-0269">Exonuclease</keyword>
<dbReference type="InterPro" id="IPR012337">
    <property type="entry name" value="RNaseH-like_sf"/>
</dbReference>
<dbReference type="InterPro" id="IPR036397">
    <property type="entry name" value="RNaseH_sf"/>
</dbReference>
<dbReference type="GO" id="GO:0005829">
    <property type="term" value="C:cytosol"/>
    <property type="evidence" value="ECO:0007669"/>
    <property type="project" value="TreeGrafter"/>
</dbReference>
<dbReference type="GO" id="GO:0008408">
    <property type="term" value="F:3'-5' exonuclease activity"/>
    <property type="evidence" value="ECO:0007669"/>
    <property type="project" value="TreeGrafter"/>
</dbReference>
<comment type="caution">
    <text evidence="9">The sequence shown here is derived from an EMBL/GenBank/DDBJ whole genome shotgun (WGS) entry which is preliminary data.</text>
</comment>
<evidence type="ECO:0000256" key="7">
    <source>
        <dbReference type="ARBA" id="ARBA00070925"/>
    </source>
</evidence>
<dbReference type="GO" id="GO:0003676">
    <property type="term" value="F:nucleic acid binding"/>
    <property type="evidence" value="ECO:0007669"/>
    <property type="project" value="InterPro"/>
</dbReference>
<dbReference type="InterPro" id="IPR036420">
    <property type="entry name" value="BRCT_dom_sf"/>
</dbReference>
<dbReference type="EMBL" id="BMDT01000001">
    <property type="protein sequence ID" value="GGI64709.1"/>
    <property type="molecule type" value="Genomic_DNA"/>
</dbReference>
<reference evidence="9" key="2">
    <citation type="submission" date="2020-09" db="EMBL/GenBank/DDBJ databases">
        <authorList>
            <person name="Sun Q."/>
            <person name="Sedlacek I."/>
        </authorList>
    </citation>
    <scope>NUCLEOTIDE SEQUENCE</scope>
    <source>
        <strain evidence="9">CCM 8433</strain>
    </source>
</reference>
<dbReference type="InterPro" id="IPR001357">
    <property type="entry name" value="BRCT_dom"/>
</dbReference>
<dbReference type="CDD" id="cd06127">
    <property type="entry name" value="DEDDh"/>
    <property type="match status" value="1"/>
</dbReference>
<dbReference type="Gene3D" id="3.40.50.10190">
    <property type="entry name" value="BRCT domain"/>
    <property type="match status" value="1"/>
</dbReference>
<organism evidence="9 10">
    <name type="scientific">Enterococcus alcedinis</name>
    <dbReference type="NCBI Taxonomy" id="1274384"/>
    <lineage>
        <taxon>Bacteria</taxon>
        <taxon>Bacillati</taxon>
        <taxon>Bacillota</taxon>
        <taxon>Bacilli</taxon>
        <taxon>Lactobacillales</taxon>
        <taxon>Enterococcaceae</taxon>
        <taxon>Enterococcus</taxon>
    </lineage>
</organism>
<dbReference type="SMART" id="SM00479">
    <property type="entry name" value="EXOIII"/>
    <property type="match status" value="1"/>
</dbReference>
<dbReference type="InterPro" id="IPR013520">
    <property type="entry name" value="Ribonucl_H"/>
</dbReference>
<dbReference type="PANTHER" id="PTHR30231">
    <property type="entry name" value="DNA POLYMERASE III SUBUNIT EPSILON"/>
    <property type="match status" value="1"/>
</dbReference>
<evidence type="ECO:0000259" key="8">
    <source>
        <dbReference type="PROSITE" id="PS50172"/>
    </source>
</evidence>
<accession>A0A917JG85</accession>
<name>A0A917JG85_9ENTE</name>
<keyword evidence="1" id="KW-0808">Transferase</keyword>
<feature type="domain" description="BRCT" evidence="8">
    <location>
        <begin position="230"/>
        <end position="325"/>
    </location>
</feature>
<evidence type="ECO:0000256" key="2">
    <source>
        <dbReference type="ARBA" id="ARBA00022695"/>
    </source>
</evidence>
<keyword evidence="6" id="KW-0239">DNA-directed DNA polymerase</keyword>
<keyword evidence="5" id="KW-0378">Hydrolase</keyword>
<dbReference type="SUPFAM" id="SSF53098">
    <property type="entry name" value="Ribonuclease H-like"/>
    <property type="match status" value="1"/>
</dbReference>
<evidence type="ECO:0000256" key="3">
    <source>
        <dbReference type="ARBA" id="ARBA00022705"/>
    </source>
</evidence>
<keyword evidence="3" id="KW-0235">DNA replication</keyword>
<dbReference type="Pfam" id="PF00929">
    <property type="entry name" value="RNase_T"/>
    <property type="match status" value="1"/>
</dbReference>
<dbReference type="Gene3D" id="3.30.420.10">
    <property type="entry name" value="Ribonuclease H-like superfamily/Ribonuclease H"/>
    <property type="match status" value="1"/>
</dbReference>
<evidence type="ECO:0000256" key="1">
    <source>
        <dbReference type="ARBA" id="ARBA00022679"/>
    </source>
</evidence>
<reference evidence="9" key="1">
    <citation type="journal article" date="2014" name="Int. J. Syst. Evol. Microbiol.">
        <title>Complete genome sequence of Corynebacterium casei LMG S-19264T (=DSM 44701T), isolated from a smear-ripened cheese.</title>
        <authorList>
            <consortium name="US DOE Joint Genome Institute (JGI-PGF)"/>
            <person name="Walter F."/>
            <person name="Albersmeier A."/>
            <person name="Kalinowski J."/>
            <person name="Ruckert C."/>
        </authorList>
    </citation>
    <scope>NUCLEOTIDE SEQUENCE</scope>
    <source>
        <strain evidence="9">CCM 8433</strain>
    </source>
</reference>
<dbReference type="AlphaFoldDB" id="A0A917JG85"/>
<keyword evidence="4" id="KW-0540">Nuclease</keyword>
<sequence>MATYEEMTRNILRDNFVQETLEQSNLSSEEKYRFIHHIVSVYSGLKRHPYRLYYKDDLPTDYVCLDIETTGLTKNDKVTQIAAVKVVNDTIVDTFESYVNIGDTELPIQISYLTGISKEMLEDAPSFDEVADSLIEFLDGLSLIGHNITSFDLPFLARNGLDLRQLLAVDTVGFAKASPLGLENHKLETLMDYYGINTTAHNALNDSLATVEIYNALKNKDYKRRRISEDYPQIWEDTKFSYTGAFANFTRKTLENKILSFGGTISKSVTKTTDYLVVGQQIAKNLTDGVRSSKETKCMEMIEDGHPIRMITEEEFLGLLQEVKN</sequence>
<dbReference type="Pfam" id="PF00533">
    <property type="entry name" value="BRCT"/>
    <property type="match status" value="1"/>
</dbReference>
<evidence type="ECO:0000256" key="4">
    <source>
        <dbReference type="ARBA" id="ARBA00022722"/>
    </source>
</evidence>
<proteinExistence type="predicted"/>
<dbReference type="PROSITE" id="PS50172">
    <property type="entry name" value="BRCT"/>
    <property type="match status" value="1"/>
</dbReference>
<dbReference type="FunFam" id="3.30.420.10:FF:000045">
    <property type="entry name" value="3'-5' exonuclease DinG"/>
    <property type="match status" value="1"/>
</dbReference>
<evidence type="ECO:0000256" key="5">
    <source>
        <dbReference type="ARBA" id="ARBA00022839"/>
    </source>
</evidence>